<evidence type="ECO:0000313" key="1">
    <source>
        <dbReference type="EMBL" id="MBB1156691.1"/>
    </source>
</evidence>
<dbReference type="Proteomes" id="UP000526734">
    <property type="component" value="Unassembled WGS sequence"/>
</dbReference>
<dbReference type="EMBL" id="JACGZW010000009">
    <property type="protein sequence ID" value="MBB1156691.1"/>
    <property type="molecule type" value="Genomic_DNA"/>
</dbReference>
<dbReference type="AlphaFoldDB" id="A0A7W3W0U3"/>
<keyword evidence="2" id="KW-1185">Reference proteome</keyword>
<evidence type="ECO:0000313" key="2">
    <source>
        <dbReference type="Proteomes" id="UP000526734"/>
    </source>
</evidence>
<accession>A0A7W3W0U3</accession>
<dbReference type="RefSeq" id="WP_182893615.1">
    <property type="nucleotide sequence ID" value="NZ_JACGZW010000009.1"/>
</dbReference>
<gene>
    <name evidence="1" type="ORF">H4281_26365</name>
</gene>
<proteinExistence type="predicted"/>
<reference evidence="1 2" key="1">
    <citation type="submission" date="2020-08" db="EMBL/GenBank/DDBJ databases">
        <title>Amycolatopsis sp. nov. DR6-1 isolated from Dendrobium heterocarpum.</title>
        <authorList>
            <person name="Tedsree N."/>
            <person name="Kuncharoen N."/>
            <person name="Likhitwitayawuid K."/>
            <person name="Tanasupawat S."/>
        </authorList>
    </citation>
    <scope>NUCLEOTIDE SEQUENCE [LARGE SCALE GENOMIC DNA]</scope>
    <source>
        <strain evidence="1 2">DR6-1</strain>
    </source>
</reference>
<protein>
    <submittedName>
        <fullName evidence="1">Uncharacterized protein</fullName>
    </submittedName>
</protein>
<organism evidence="1 2">
    <name type="scientific">Amycolatopsis dendrobii</name>
    <dbReference type="NCBI Taxonomy" id="2760662"/>
    <lineage>
        <taxon>Bacteria</taxon>
        <taxon>Bacillati</taxon>
        <taxon>Actinomycetota</taxon>
        <taxon>Actinomycetes</taxon>
        <taxon>Pseudonocardiales</taxon>
        <taxon>Pseudonocardiaceae</taxon>
        <taxon>Amycolatopsis</taxon>
    </lineage>
</organism>
<name>A0A7W3W0U3_9PSEU</name>
<sequence>MTLVEAGLRTVLAEPLLAKGRARPDLLQAGLTPLRSPARRRILVSPVPSIEARSRIPRSLAA</sequence>
<comment type="caution">
    <text evidence="1">The sequence shown here is derived from an EMBL/GenBank/DDBJ whole genome shotgun (WGS) entry which is preliminary data.</text>
</comment>